<keyword evidence="2 8" id="KW-0812">Transmembrane</keyword>
<organism evidence="10 11">
    <name type="scientific">Romanomermis culicivorax</name>
    <name type="common">Nematode worm</name>
    <dbReference type="NCBI Taxonomy" id="13658"/>
    <lineage>
        <taxon>Eukaryota</taxon>
        <taxon>Metazoa</taxon>
        <taxon>Ecdysozoa</taxon>
        <taxon>Nematoda</taxon>
        <taxon>Enoplea</taxon>
        <taxon>Dorylaimia</taxon>
        <taxon>Mermithida</taxon>
        <taxon>Mermithoidea</taxon>
        <taxon>Mermithidae</taxon>
        <taxon>Romanomermis</taxon>
    </lineage>
</organism>
<keyword evidence="6" id="KW-0675">Receptor</keyword>
<dbReference type="Gene3D" id="1.20.1070.10">
    <property type="entry name" value="Rhodopsin 7-helix transmembrane proteins"/>
    <property type="match status" value="1"/>
</dbReference>
<dbReference type="Proteomes" id="UP000887565">
    <property type="component" value="Unplaced"/>
</dbReference>
<dbReference type="InterPro" id="IPR017452">
    <property type="entry name" value="GPCR_Rhodpsn_7TM"/>
</dbReference>
<dbReference type="GO" id="GO:0004930">
    <property type="term" value="F:G protein-coupled receptor activity"/>
    <property type="evidence" value="ECO:0007669"/>
    <property type="project" value="UniProtKB-KW"/>
</dbReference>
<name>A0A915IYI2_ROMCU</name>
<dbReference type="AlphaFoldDB" id="A0A915IYI2"/>
<evidence type="ECO:0000256" key="6">
    <source>
        <dbReference type="ARBA" id="ARBA00023170"/>
    </source>
</evidence>
<dbReference type="PROSITE" id="PS50262">
    <property type="entry name" value="G_PROTEIN_RECEP_F1_2"/>
    <property type="match status" value="1"/>
</dbReference>
<accession>A0A915IYI2</accession>
<feature type="domain" description="G-protein coupled receptors family 1 profile" evidence="9">
    <location>
        <begin position="107"/>
        <end position="186"/>
    </location>
</feature>
<dbReference type="PRINTS" id="PR00237">
    <property type="entry name" value="GPCRRHODOPSN"/>
</dbReference>
<keyword evidence="7" id="KW-0807">Transducer</keyword>
<proteinExistence type="predicted"/>
<reference evidence="11" key="1">
    <citation type="submission" date="2022-11" db="UniProtKB">
        <authorList>
            <consortium name="WormBaseParasite"/>
        </authorList>
    </citation>
    <scope>IDENTIFICATION</scope>
</reference>
<keyword evidence="4" id="KW-0297">G-protein coupled receptor</keyword>
<protein>
    <submittedName>
        <fullName evidence="11">G-protein coupled receptors family 1 profile domain-containing protein</fullName>
    </submittedName>
</protein>
<evidence type="ECO:0000256" key="3">
    <source>
        <dbReference type="ARBA" id="ARBA00022989"/>
    </source>
</evidence>
<comment type="subcellular location">
    <subcellularLocation>
        <location evidence="1">Membrane</location>
        <topology evidence="1">Multi-pass membrane protein</topology>
    </subcellularLocation>
</comment>
<evidence type="ECO:0000256" key="7">
    <source>
        <dbReference type="ARBA" id="ARBA00023224"/>
    </source>
</evidence>
<dbReference type="PANTHER" id="PTHR45695:SF15">
    <property type="entry name" value="OPSIN RH2"/>
    <property type="match status" value="1"/>
</dbReference>
<dbReference type="WBParaSite" id="nRc.2.0.1.t19170-RA">
    <property type="protein sequence ID" value="nRc.2.0.1.t19170-RA"/>
    <property type="gene ID" value="nRc.2.0.1.g19170"/>
</dbReference>
<keyword evidence="5 8" id="KW-0472">Membrane</keyword>
<feature type="transmembrane region" description="Helical" evidence="8">
    <location>
        <begin position="90"/>
        <end position="117"/>
    </location>
</feature>
<keyword evidence="10" id="KW-1185">Reference proteome</keyword>
<dbReference type="InterPro" id="IPR000276">
    <property type="entry name" value="GPCR_Rhodpsn"/>
</dbReference>
<evidence type="ECO:0000256" key="1">
    <source>
        <dbReference type="ARBA" id="ARBA00004141"/>
    </source>
</evidence>
<evidence type="ECO:0000256" key="4">
    <source>
        <dbReference type="ARBA" id="ARBA00023040"/>
    </source>
</evidence>
<evidence type="ECO:0000256" key="8">
    <source>
        <dbReference type="SAM" id="Phobius"/>
    </source>
</evidence>
<evidence type="ECO:0000256" key="2">
    <source>
        <dbReference type="ARBA" id="ARBA00022692"/>
    </source>
</evidence>
<evidence type="ECO:0000259" key="9">
    <source>
        <dbReference type="PROSITE" id="PS50262"/>
    </source>
</evidence>
<dbReference type="PANTHER" id="PTHR45695">
    <property type="entry name" value="LEUCOKININ RECEPTOR-RELATED"/>
    <property type="match status" value="1"/>
</dbReference>
<keyword evidence="3 8" id="KW-1133">Transmembrane helix</keyword>
<dbReference type="GO" id="GO:0005886">
    <property type="term" value="C:plasma membrane"/>
    <property type="evidence" value="ECO:0007669"/>
    <property type="project" value="TreeGrafter"/>
</dbReference>
<evidence type="ECO:0000313" key="10">
    <source>
        <dbReference type="Proteomes" id="UP000887565"/>
    </source>
</evidence>
<sequence>MLVEIYNVDLDQKLIKNVESSYSRFSWIGKTKQKVVVEELSCRALKFCTLSTQLNYVFAQSIYEMNNFTEYNNISATSSLDHQPPAKFEIIFFACLFAFIAFLGVLGNCLVILAVGLDSKMRKSVMNILLLNLAAADLCNLIACAPDIAIQIMQSGWTLPPFTCPLLRYLEIVSLYCSLLTQLALANGLRPVITLLCANNASVKLCHALCEA</sequence>
<evidence type="ECO:0000256" key="5">
    <source>
        <dbReference type="ARBA" id="ARBA00023136"/>
    </source>
</evidence>
<evidence type="ECO:0000313" key="11">
    <source>
        <dbReference type="WBParaSite" id="nRc.2.0.1.t19170-RA"/>
    </source>
</evidence>
<dbReference type="SUPFAM" id="SSF81321">
    <property type="entry name" value="Family A G protein-coupled receptor-like"/>
    <property type="match status" value="1"/>
</dbReference>
<dbReference type="Pfam" id="PF00001">
    <property type="entry name" value="7tm_1"/>
    <property type="match status" value="1"/>
</dbReference>